<name>A0A916Q4Q3_9FIRM</name>
<dbReference type="GO" id="GO:0005829">
    <property type="term" value="C:cytosol"/>
    <property type="evidence" value="ECO:0007669"/>
    <property type="project" value="TreeGrafter"/>
</dbReference>
<sequence>MKSKKSLEQGICILLIIAHAPADQCITSEHLSRRLGVSDSYLKKITRRLVLAGLIQSNFGKKGGFTMNRTPKKISLLDIFNAIEGDEPFVNATGLVEKVFYHNPPLAQKREKEVLNIFKNAELLYKNHLKQYTLDQFLEDIKTNYPL</sequence>
<dbReference type="SUPFAM" id="SSF46785">
    <property type="entry name" value="Winged helix' DNA-binding domain"/>
    <property type="match status" value="1"/>
</dbReference>
<dbReference type="AlphaFoldDB" id="A0A916Q4Q3"/>
<dbReference type="PANTHER" id="PTHR33221:SF9">
    <property type="entry name" value="RRF2 FAMILY PROTEIN"/>
    <property type="match status" value="1"/>
</dbReference>
<keyword evidence="2" id="KW-1185">Reference proteome</keyword>
<gene>
    <name evidence="1" type="ORF">ANBU17_06740</name>
</gene>
<accession>A0A916Q4Q3</accession>
<dbReference type="GO" id="GO:0003700">
    <property type="term" value="F:DNA-binding transcription factor activity"/>
    <property type="evidence" value="ECO:0007669"/>
    <property type="project" value="TreeGrafter"/>
</dbReference>
<dbReference type="InterPro" id="IPR036390">
    <property type="entry name" value="WH_DNA-bd_sf"/>
</dbReference>
<dbReference type="Pfam" id="PF02082">
    <property type="entry name" value="Rrf2"/>
    <property type="match status" value="1"/>
</dbReference>
<reference evidence="1" key="1">
    <citation type="submission" date="2020-06" db="EMBL/GenBank/DDBJ databases">
        <title>Characterization of fructooligosaccharide metabolism and fructooligosaccharide-degrading enzymes in human commensal butyrate producers.</title>
        <authorList>
            <person name="Tanno H."/>
            <person name="Fujii T."/>
            <person name="Hirano K."/>
            <person name="Maeno S."/>
            <person name="Tonozuka T."/>
            <person name="Sakamoto M."/>
            <person name="Ohkuma M."/>
            <person name="Tochio T."/>
            <person name="Endo A."/>
        </authorList>
    </citation>
    <scope>NUCLEOTIDE SEQUENCE</scope>
    <source>
        <strain evidence="1">JCM 17466</strain>
    </source>
</reference>
<organism evidence="1 2">
    <name type="scientific">Anaerostipes butyraticus</name>
    <dbReference type="NCBI Taxonomy" id="645466"/>
    <lineage>
        <taxon>Bacteria</taxon>
        <taxon>Bacillati</taxon>
        <taxon>Bacillota</taxon>
        <taxon>Clostridia</taxon>
        <taxon>Lachnospirales</taxon>
        <taxon>Lachnospiraceae</taxon>
        <taxon>Anaerostipes</taxon>
    </lineage>
</organism>
<protein>
    <submittedName>
        <fullName evidence="1">Transcriptional regulator</fullName>
    </submittedName>
</protein>
<dbReference type="RefSeq" id="WP_201310075.1">
    <property type="nucleotide sequence ID" value="NZ_BLYI01000014.1"/>
</dbReference>
<dbReference type="Proteomes" id="UP000613208">
    <property type="component" value="Unassembled WGS sequence"/>
</dbReference>
<dbReference type="PROSITE" id="PS51197">
    <property type="entry name" value="HTH_RRF2_2"/>
    <property type="match status" value="1"/>
</dbReference>
<dbReference type="PANTHER" id="PTHR33221">
    <property type="entry name" value="WINGED HELIX-TURN-HELIX TRANSCRIPTIONAL REGULATOR, RRF2 FAMILY"/>
    <property type="match status" value="1"/>
</dbReference>
<dbReference type="EMBL" id="BLYI01000014">
    <property type="protein sequence ID" value="GFO84327.1"/>
    <property type="molecule type" value="Genomic_DNA"/>
</dbReference>
<comment type="caution">
    <text evidence="1">The sequence shown here is derived from an EMBL/GenBank/DDBJ whole genome shotgun (WGS) entry which is preliminary data.</text>
</comment>
<evidence type="ECO:0000313" key="1">
    <source>
        <dbReference type="EMBL" id="GFO84327.1"/>
    </source>
</evidence>
<dbReference type="InterPro" id="IPR036388">
    <property type="entry name" value="WH-like_DNA-bd_sf"/>
</dbReference>
<evidence type="ECO:0000313" key="2">
    <source>
        <dbReference type="Proteomes" id="UP000613208"/>
    </source>
</evidence>
<dbReference type="InterPro" id="IPR000944">
    <property type="entry name" value="Tscrpt_reg_Rrf2"/>
</dbReference>
<dbReference type="Gene3D" id="1.10.10.10">
    <property type="entry name" value="Winged helix-like DNA-binding domain superfamily/Winged helix DNA-binding domain"/>
    <property type="match status" value="1"/>
</dbReference>
<proteinExistence type="predicted"/>